<evidence type="ECO:0000256" key="3">
    <source>
        <dbReference type="ARBA" id="ARBA00022670"/>
    </source>
</evidence>
<dbReference type="InterPro" id="IPR008044">
    <property type="entry name" value="Phage_lysin"/>
</dbReference>
<organism evidence="7">
    <name type="scientific">Siphoviridae sp. ctZUr4</name>
    <dbReference type="NCBI Taxonomy" id="2827892"/>
    <lineage>
        <taxon>Viruses</taxon>
        <taxon>Duplodnaviria</taxon>
        <taxon>Heunggongvirae</taxon>
        <taxon>Uroviricota</taxon>
        <taxon>Caudoviricetes</taxon>
    </lineage>
</organism>
<dbReference type="InterPro" id="IPR038765">
    <property type="entry name" value="Papain-like_cys_pep_sf"/>
</dbReference>
<evidence type="ECO:0000256" key="1">
    <source>
        <dbReference type="ARBA" id="ARBA00007074"/>
    </source>
</evidence>
<proteinExistence type="inferred from homology"/>
<dbReference type="InterPro" id="IPR003646">
    <property type="entry name" value="SH3-like_bac-type"/>
</dbReference>
<evidence type="ECO:0000313" key="7">
    <source>
        <dbReference type="EMBL" id="DAF54315.1"/>
    </source>
</evidence>
<name>A0A8S5SU36_9CAUD</name>
<comment type="similarity">
    <text evidence="2">Belongs to the N-acetylmuramoyl-L-alanine amidase 2 family.</text>
</comment>
<dbReference type="EMBL" id="BK032677">
    <property type="protein sequence ID" value="DAF54315.1"/>
    <property type="molecule type" value="Genomic_DNA"/>
</dbReference>
<dbReference type="InterPro" id="IPR000064">
    <property type="entry name" value="NLP_P60_dom"/>
</dbReference>
<dbReference type="PROSITE" id="PS51935">
    <property type="entry name" value="NLPC_P60"/>
    <property type="match status" value="1"/>
</dbReference>
<keyword evidence="3" id="KW-0645">Protease</keyword>
<sequence>MGVNEALKWMDDHHRHKGNYPYSMVRRYGNPGYDCSSAVYYALIAGGVLPKDTYIGNTETLFMLNGKYFDEIFDYKKVRAGDIFIRGGQGTSAGAGGHTGMFYKKDGIVHSNYSNNGISYNDNKSFIGYFLDRRRSNNERYFRPRYGGQKLDVAPVKQQRPQKASGKKLIKYENWHGITQTACHVRADASTNSAIVATYPMGSRINYDSVYESDGYRWISYVGNSGKRRYVAYRRTSGNTRPWITF</sequence>
<evidence type="ECO:0000256" key="2">
    <source>
        <dbReference type="ARBA" id="ARBA00007553"/>
    </source>
</evidence>
<dbReference type="Gene3D" id="2.30.30.40">
    <property type="entry name" value="SH3 Domains"/>
    <property type="match status" value="1"/>
</dbReference>
<dbReference type="Pfam" id="PF05382">
    <property type="entry name" value="Amidase_5"/>
    <property type="match status" value="1"/>
</dbReference>
<dbReference type="GO" id="GO:0008234">
    <property type="term" value="F:cysteine-type peptidase activity"/>
    <property type="evidence" value="ECO:0007669"/>
    <property type="project" value="UniProtKB-KW"/>
</dbReference>
<protein>
    <submittedName>
        <fullName evidence="7">Peptidoglycan hydrolase</fullName>
    </submittedName>
</protein>
<accession>A0A8S5SU36</accession>
<dbReference type="GO" id="GO:0001897">
    <property type="term" value="P:symbiont-mediated cytolysis of host cell"/>
    <property type="evidence" value="ECO:0007669"/>
    <property type="project" value="UniProtKB-ARBA"/>
</dbReference>
<keyword evidence="5" id="KW-0788">Thiol protease</keyword>
<keyword evidence="4 7" id="KW-0378">Hydrolase</keyword>
<dbReference type="Gene3D" id="3.90.1720.10">
    <property type="entry name" value="endopeptidase domain like (from Nostoc punctiforme)"/>
    <property type="match status" value="1"/>
</dbReference>
<reference evidence="7" key="1">
    <citation type="journal article" date="2021" name="Proc. Natl. Acad. Sci. U.S.A.">
        <title>A Catalog of Tens of Thousands of Viruses from Human Metagenomes Reveals Hidden Associations with Chronic Diseases.</title>
        <authorList>
            <person name="Tisza M.J."/>
            <person name="Buck C.B."/>
        </authorList>
    </citation>
    <scope>NUCLEOTIDE SEQUENCE</scope>
    <source>
        <strain evidence="7">CtZUr4</strain>
    </source>
</reference>
<evidence type="ECO:0000256" key="4">
    <source>
        <dbReference type="ARBA" id="ARBA00022801"/>
    </source>
</evidence>
<dbReference type="Pfam" id="PF08460">
    <property type="entry name" value="SH3_5"/>
    <property type="match status" value="1"/>
</dbReference>
<dbReference type="GO" id="GO:0006508">
    <property type="term" value="P:proteolysis"/>
    <property type="evidence" value="ECO:0007669"/>
    <property type="project" value="UniProtKB-KW"/>
</dbReference>
<comment type="similarity">
    <text evidence="1">Belongs to the peptidase C40 family.</text>
</comment>
<dbReference type="SMART" id="SM00287">
    <property type="entry name" value="SH3b"/>
    <property type="match status" value="1"/>
</dbReference>
<evidence type="ECO:0000256" key="5">
    <source>
        <dbReference type="ARBA" id="ARBA00022807"/>
    </source>
</evidence>
<feature type="domain" description="NlpC/P60" evidence="6">
    <location>
        <begin position="1"/>
        <end position="142"/>
    </location>
</feature>
<evidence type="ECO:0000259" key="6">
    <source>
        <dbReference type="PROSITE" id="PS51935"/>
    </source>
</evidence>
<dbReference type="SUPFAM" id="SSF54001">
    <property type="entry name" value="Cysteine proteinases"/>
    <property type="match status" value="1"/>
</dbReference>